<sequence length="85" mass="9636">MSTDFLYREASAPDIAGMQVVRRAVKENALSDPARIRDSDYLHYLDARGRSWVAARRGNKQRYGAEIRAEPGRLVATQESLTMHD</sequence>
<keyword evidence="2" id="KW-1185">Reference proteome</keyword>
<evidence type="ECO:0008006" key="3">
    <source>
        <dbReference type="Google" id="ProtNLM"/>
    </source>
</evidence>
<organism evidence="1 2">
    <name type="scientific">Flaviaesturariibacter aridisoli</name>
    <dbReference type="NCBI Taxonomy" id="2545761"/>
    <lineage>
        <taxon>Bacteria</taxon>
        <taxon>Pseudomonadati</taxon>
        <taxon>Bacteroidota</taxon>
        <taxon>Chitinophagia</taxon>
        <taxon>Chitinophagales</taxon>
        <taxon>Chitinophagaceae</taxon>
        <taxon>Flaviaestuariibacter</taxon>
    </lineage>
</organism>
<dbReference type="Proteomes" id="UP000295164">
    <property type="component" value="Unassembled WGS sequence"/>
</dbReference>
<protein>
    <recommendedName>
        <fullName evidence="3">GNAT family N-acetyltransferase</fullName>
    </recommendedName>
</protein>
<name>A0A4R4DVA4_9BACT</name>
<dbReference type="EMBL" id="SKFH01000054">
    <property type="protein sequence ID" value="TCZ65111.1"/>
    <property type="molecule type" value="Genomic_DNA"/>
</dbReference>
<dbReference type="OrthoDB" id="7356080at2"/>
<reference evidence="1 2" key="1">
    <citation type="submission" date="2019-03" db="EMBL/GenBank/DDBJ databases">
        <authorList>
            <person name="Kim M.K.M."/>
        </authorList>
    </citation>
    <scope>NUCLEOTIDE SEQUENCE [LARGE SCALE GENOMIC DNA]</scope>
    <source>
        <strain evidence="1 2">17J68-15</strain>
    </source>
</reference>
<dbReference type="AlphaFoldDB" id="A0A4R4DVA4"/>
<dbReference type="RefSeq" id="WP_131854292.1">
    <property type="nucleotide sequence ID" value="NZ_SKFH01000054.1"/>
</dbReference>
<proteinExistence type="predicted"/>
<evidence type="ECO:0000313" key="2">
    <source>
        <dbReference type="Proteomes" id="UP000295164"/>
    </source>
</evidence>
<accession>A0A4R4DVA4</accession>
<comment type="caution">
    <text evidence="1">The sequence shown here is derived from an EMBL/GenBank/DDBJ whole genome shotgun (WGS) entry which is preliminary data.</text>
</comment>
<gene>
    <name evidence="1" type="ORF">E0486_17810</name>
</gene>
<evidence type="ECO:0000313" key="1">
    <source>
        <dbReference type="EMBL" id="TCZ65111.1"/>
    </source>
</evidence>